<dbReference type="Proteomes" id="UP000046392">
    <property type="component" value="Unplaced"/>
</dbReference>
<evidence type="ECO:0000256" key="2">
    <source>
        <dbReference type="ARBA" id="ARBA00022723"/>
    </source>
</evidence>
<feature type="domain" description="LIM zinc-binding" evidence="13">
    <location>
        <begin position="74"/>
        <end position="136"/>
    </location>
</feature>
<keyword evidence="2 10" id="KW-0479">Metal-binding</keyword>
<evidence type="ECO:0000256" key="7">
    <source>
        <dbReference type="ARBA" id="ARBA00023155"/>
    </source>
</evidence>
<evidence type="ECO:0000256" key="11">
    <source>
        <dbReference type="RuleBase" id="RU000682"/>
    </source>
</evidence>
<feature type="domain" description="Homeobox" evidence="14">
    <location>
        <begin position="199"/>
        <end position="259"/>
    </location>
</feature>
<dbReference type="GO" id="GO:0000977">
    <property type="term" value="F:RNA polymerase II transcription regulatory region sequence-specific DNA binding"/>
    <property type="evidence" value="ECO:0007669"/>
    <property type="project" value="TreeGrafter"/>
</dbReference>
<feature type="compositionally biased region" description="Acidic residues" evidence="12">
    <location>
        <begin position="151"/>
        <end position="166"/>
    </location>
</feature>
<dbReference type="PROSITE" id="PS50023">
    <property type="entry name" value="LIM_DOMAIN_2"/>
    <property type="match status" value="2"/>
</dbReference>
<evidence type="ECO:0000256" key="6">
    <source>
        <dbReference type="ARBA" id="ARBA00023125"/>
    </source>
</evidence>
<sequence length="430" mass="49192">MPHLLENINGTSSSLCYSCKAPINDRYMLTSDNYYWHEKCLKCHDCKMELTEKYYKIDGVQVCKKDYSKRVGNKCGNCKKQIEKTEMIRKIRGKIFHISCFKCSKCFKLFDTGDKICSLDDGTFACEKDIIIQQGQTFESGSEGHEGEEKEIIEDEEDDYIMEEDGESRTPNFNEVNENDHLSSNGDGDNSKYENDLISKRRGPRTTIKSRQLEILKAAFNATPKPTRHIREQLAQETGLSMRVIQVWFQNRRSKERRLKQMRLTGGRRDSRRNRPFNSSENNATITHDFMPVESMMSDVEHHPNQQFIYGTSAHSTPPFFNDVYPQGASESSILPNPALLECASGNVFNNNLNNLMLHNNYNYVNQQHPTEISTHVSGNLISMPQLTQLTTLSSQVDVPSVQPLTPPSNSMGYISLISPVDYCNIQIYK</sequence>
<dbReference type="PANTHER" id="PTHR24208">
    <property type="entry name" value="LIM/HOMEOBOX PROTEIN LHX"/>
    <property type="match status" value="1"/>
</dbReference>
<dbReference type="SMART" id="SM00389">
    <property type="entry name" value="HOX"/>
    <property type="match status" value="1"/>
</dbReference>
<dbReference type="InterPro" id="IPR001356">
    <property type="entry name" value="HD"/>
</dbReference>
<dbReference type="PROSITE" id="PS50071">
    <property type="entry name" value="HOMEOBOX_2"/>
    <property type="match status" value="1"/>
</dbReference>
<dbReference type="PROSITE" id="PS00027">
    <property type="entry name" value="HOMEOBOX_1"/>
    <property type="match status" value="1"/>
</dbReference>
<dbReference type="GO" id="GO:0000981">
    <property type="term" value="F:DNA-binding transcription factor activity, RNA polymerase II-specific"/>
    <property type="evidence" value="ECO:0007669"/>
    <property type="project" value="InterPro"/>
</dbReference>
<keyword evidence="7 9" id="KW-0371">Homeobox</keyword>
<evidence type="ECO:0000313" key="15">
    <source>
        <dbReference type="Proteomes" id="UP000046392"/>
    </source>
</evidence>
<dbReference type="GO" id="GO:0046872">
    <property type="term" value="F:metal ion binding"/>
    <property type="evidence" value="ECO:0007669"/>
    <property type="project" value="UniProtKB-KW"/>
</dbReference>
<dbReference type="CDD" id="cd00086">
    <property type="entry name" value="homeodomain"/>
    <property type="match status" value="1"/>
</dbReference>
<dbReference type="Gene3D" id="2.10.110.10">
    <property type="entry name" value="Cysteine Rich Protein"/>
    <property type="match status" value="2"/>
</dbReference>
<dbReference type="InterPro" id="IPR001781">
    <property type="entry name" value="Znf_LIM"/>
</dbReference>
<evidence type="ECO:0000256" key="5">
    <source>
        <dbReference type="ARBA" id="ARBA00023038"/>
    </source>
</evidence>
<dbReference type="SMART" id="SM00132">
    <property type="entry name" value="LIM"/>
    <property type="match status" value="2"/>
</dbReference>
<dbReference type="SUPFAM" id="SSF46689">
    <property type="entry name" value="Homeodomain-like"/>
    <property type="match status" value="1"/>
</dbReference>
<evidence type="ECO:0000256" key="3">
    <source>
        <dbReference type="ARBA" id="ARBA00022737"/>
    </source>
</evidence>
<evidence type="ECO:0000256" key="8">
    <source>
        <dbReference type="ARBA" id="ARBA00023242"/>
    </source>
</evidence>
<keyword evidence="3" id="KW-0677">Repeat</keyword>
<accession>A0A0N5BTK8</accession>
<dbReference type="InterPro" id="IPR009057">
    <property type="entry name" value="Homeodomain-like_sf"/>
</dbReference>
<evidence type="ECO:0000259" key="14">
    <source>
        <dbReference type="PROSITE" id="PS50071"/>
    </source>
</evidence>
<keyword evidence="15" id="KW-1185">Reference proteome</keyword>
<dbReference type="WBParaSite" id="SPAL_0000919000.1">
    <property type="protein sequence ID" value="SPAL_0000919000.1"/>
    <property type="gene ID" value="SPAL_0000919000"/>
</dbReference>
<protein>
    <submittedName>
        <fullName evidence="16">Homeobox domain-containing protein</fullName>
    </submittedName>
</protein>
<reference evidence="16" key="1">
    <citation type="submission" date="2017-02" db="UniProtKB">
        <authorList>
            <consortium name="WormBaseParasite"/>
        </authorList>
    </citation>
    <scope>IDENTIFICATION</scope>
</reference>
<feature type="compositionally biased region" description="Polar residues" evidence="12">
    <location>
        <begin position="169"/>
        <end position="188"/>
    </location>
</feature>
<dbReference type="GO" id="GO:0005634">
    <property type="term" value="C:nucleus"/>
    <property type="evidence" value="ECO:0007669"/>
    <property type="project" value="UniProtKB-SubCell"/>
</dbReference>
<keyword evidence="4 10" id="KW-0862">Zinc</keyword>
<keyword evidence="8 9" id="KW-0539">Nucleus</keyword>
<dbReference type="PROSITE" id="PS00478">
    <property type="entry name" value="LIM_DOMAIN_1"/>
    <property type="match status" value="2"/>
</dbReference>
<dbReference type="PANTHER" id="PTHR24208:SF105">
    <property type="entry name" value="DLIM1"/>
    <property type="match status" value="1"/>
</dbReference>
<keyword evidence="6 9" id="KW-0238">DNA-binding</keyword>
<dbReference type="FunFam" id="1.10.10.60:FF:000075">
    <property type="entry name" value="LIM/homeobox protein Lhx1"/>
    <property type="match status" value="1"/>
</dbReference>
<dbReference type="Pfam" id="PF00412">
    <property type="entry name" value="LIM"/>
    <property type="match status" value="2"/>
</dbReference>
<name>A0A0N5BTK8_STREA</name>
<feature type="domain" description="LIM zinc-binding" evidence="13">
    <location>
        <begin position="14"/>
        <end position="73"/>
    </location>
</feature>
<feature type="region of interest" description="Disordered" evidence="12">
    <location>
        <begin position="137"/>
        <end position="196"/>
    </location>
</feature>
<comment type="subcellular location">
    <subcellularLocation>
        <location evidence="1 9 11">Nucleus</location>
    </subcellularLocation>
</comment>
<proteinExistence type="predicted"/>
<evidence type="ECO:0000313" key="16">
    <source>
        <dbReference type="WBParaSite" id="SPAL_0000919000.1"/>
    </source>
</evidence>
<evidence type="ECO:0000259" key="13">
    <source>
        <dbReference type="PROSITE" id="PS50023"/>
    </source>
</evidence>
<dbReference type="CDD" id="cd08368">
    <property type="entry name" value="LIM"/>
    <property type="match status" value="1"/>
</dbReference>
<dbReference type="InterPro" id="IPR017970">
    <property type="entry name" value="Homeobox_CS"/>
</dbReference>
<dbReference type="InterPro" id="IPR050453">
    <property type="entry name" value="LIM_Homeobox_TF"/>
</dbReference>
<feature type="DNA-binding region" description="Homeobox" evidence="9">
    <location>
        <begin position="201"/>
        <end position="260"/>
    </location>
</feature>
<dbReference type="Gene3D" id="1.10.10.60">
    <property type="entry name" value="Homeodomain-like"/>
    <property type="match status" value="1"/>
</dbReference>
<dbReference type="SUPFAM" id="SSF57716">
    <property type="entry name" value="Glucocorticoid receptor-like (DNA-binding domain)"/>
    <property type="match status" value="2"/>
</dbReference>
<dbReference type="Pfam" id="PF00046">
    <property type="entry name" value="Homeodomain"/>
    <property type="match status" value="1"/>
</dbReference>
<organism evidence="15 16">
    <name type="scientific">Strongyloides papillosus</name>
    <name type="common">Intestinal threadworm</name>
    <dbReference type="NCBI Taxonomy" id="174720"/>
    <lineage>
        <taxon>Eukaryota</taxon>
        <taxon>Metazoa</taxon>
        <taxon>Ecdysozoa</taxon>
        <taxon>Nematoda</taxon>
        <taxon>Chromadorea</taxon>
        <taxon>Rhabditida</taxon>
        <taxon>Tylenchina</taxon>
        <taxon>Panagrolaimomorpha</taxon>
        <taxon>Strongyloidoidea</taxon>
        <taxon>Strongyloididae</taxon>
        <taxon>Strongyloides</taxon>
    </lineage>
</organism>
<evidence type="ECO:0000256" key="4">
    <source>
        <dbReference type="ARBA" id="ARBA00022833"/>
    </source>
</evidence>
<dbReference type="AlphaFoldDB" id="A0A0N5BTK8"/>
<evidence type="ECO:0000256" key="10">
    <source>
        <dbReference type="PROSITE-ProRule" id="PRU00125"/>
    </source>
</evidence>
<keyword evidence="5 10" id="KW-0440">LIM domain</keyword>
<dbReference type="GO" id="GO:0030182">
    <property type="term" value="P:neuron differentiation"/>
    <property type="evidence" value="ECO:0007669"/>
    <property type="project" value="TreeGrafter"/>
</dbReference>
<evidence type="ECO:0000256" key="1">
    <source>
        <dbReference type="ARBA" id="ARBA00004123"/>
    </source>
</evidence>
<dbReference type="STRING" id="174720.A0A0N5BTK8"/>
<evidence type="ECO:0000256" key="12">
    <source>
        <dbReference type="SAM" id="MobiDB-lite"/>
    </source>
</evidence>
<evidence type="ECO:0000256" key="9">
    <source>
        <dbReference type="PROSITE-ProRule" id="PRU00108"/>
    </source>
</evidence>